<dbReference type="AlphaFoldDB" id="A0A9W8L9V7"/>
<feature type="compositionally biased region" description="Acidic residues" evidence="4">
    <location>
        <begin position="7"/>
        <end position="16"/>
    </location>
</feature>
<proteinExistence type="predicted"/>
<feature type="region of interest" description="Disordered" evidence="4">
    <location>
        <begin position="554"/>
        <end position="636"/>
    </location>
</feature>
<organism evidence="5 6">
    <name type="scientific">Coemansia pectinata</name>
    <dbReference type="NCBI Taxonomy" id="1052879"/>
    <lineage>
        <taxon>Eukaryota</taxon>
        <taxon>Fungi</taxon>
        <taxon>Fungi incertae sedis</taxon>
        <taxon>Zoopagomycota</taxon>
        <taxon>Kickxellomycotina</taxon>
        <taxon>Kickxellomycetes</taxon>
        <taxon>Kickxellales</taxon>
        <taxon>Kickxellaceae</taxon>
        <taxon>Coemansia</taxon>
    </lineage>
</organism>
<feature type="repeat" description="ANK" evidence="3">
    <location>
        <begin position="483"/>
        <end position="515"/>
    </location>
</feature>
<dbReference type="PANTHER" id="PTHR24171:SF8">
    <property type="entry name" value="BRCA1-ASSOCIATED RING DOMAIN PROTEIN 1"/>
    <property type="match status" value="1"/>
</dbReference>
<dbReference type="Gene3D" id="1.25.40.20">
    <property type="entry name" value="Ankyrin repeat-containing domain"/>
    <property type="match status" value="3"/>
</dbReference>
<comment type="caution">
    <text evidence="5">The sequence shown here is derived from an EMBL/GenBank/DDBJ whole genome shotgun (WGS) entry which is preliminary data.</text>
</comment>
<feature type="repeat" description="ANK" evidence="3">
    <location>
        <begin position="450"/>
        <end position="482"/>
    </location>
</feature>
<dbReference type="SUPFAM" id="SSF48403">
    <property type="entry name" value="Ankyrin repeat"/>
    <property type="match status" value="1"/>
</dbReference>
<dbReference type="InterPro" id="IPR036770">
    <property type="entry name" value="Ankyrin_rpt-contain_sf"/>
</dbReference>
<evidence type="ECO:0000256" key="4">
    <source>
        <dbReference type="SAM" id="MobiDB-lite"/>
    </source>
</evidence>
<keyword evidence="2 3" id="KW-0040">ANK repeat</keyword>
<dbReference type="Proteomes" id="UP001140011">
    <property type="component" value="Unassembled WGS sequence"/>
</dbReference>
<dbReference type="PROSITE" id="PS50297">
    <property type="entry name" value="ANK_REP_REGION"/>
    <property type="match status" value="5"/>
</dbReference>
<feature type="compositionally biased region" description="Low complexity" evidence="4">
    <location>
        <begin position="742"/>
        <end position="751"/>
    </location>
</feature>
<evidence type="ECO:0000256" key="1">
    <source>
        <dbReference type="ARBA" id="ARBA00022737"/>
    </source>
</evidence>
<gene>
    <name evidence="5" type="ORF">GGI19_005161</name>
</gene>
<feature type="compositionally biased region" description="Basic and acidic residues" evidence="4">
    <location>
        <begin position="678"/>
        <end position="693"/>
    </location>
</feature>
<evidence type="ECO:0000313" key="5">
    <source>
        <dbReference type="EMBL" id="KAJ2750342.1"/>
    </source>
</evidence>
<feature type="compositionally biased region" description="Low complexity" evidence="4">
    <location>
        <begin position="1008"/>
        <end position="1022"/>
    </location>
</feature>
<dbReference type="Pfam" id="PF12796">
    <property type="entry name" value="Ank_2"/>
    <property type="match status" value="2"/>
</dbReference>
<protein>
    <recommendedName>
        <fullName evidence="7">Ankyrin repeat protein</fullName>
    </recommendedName>
</protein>
<sequence>MDRDSEVETVLADEDWYGTSGEGIAVAGRGTRRRNRREERGPRPLPPNSNNEGSDAFDEEELFSPSGSLSSLHEFSDNEDVHSDNSDAARGNGGPIIRNGLSNTARSQLSDIRVDIGSPAESEVDVGVNDMRVVVQAKAARKTSALRDSSPSSAWQAHRGRKVIADEYDEDEECQMGGVAADDADIEDGPDNNVRRKKQRLEHGARRLTAISEIKSPQTDAGAADPSLRKHKQSKRRKPRYEEPDCLDDEGCPQLVYFAAKGDTATCRKLLLRGATISKTDSHGWTALHEASKHSHVETLELLLNPPARARLHADAEIGSECGAVSDIAESRTVRQLLSPLPNVNAATQHSRLTPLHQAVVNEDILVVRLLLDHGARTCVLNSRQLTPLDTCSNEKIARILTDRAKLQRSISARDKAGQTKLHRACNAGDLELTVSLINQGADVNLKDNAGWTPLHEAALEGHNAVVVALLRRGADFSARGFGGDTPLHDACANGHVDVARSLLVVGADPLAKNIKHITPEDMAKEEEQDEVLQIIDAHRRGYLRAPQRIAHVDSGISAKPEKNGKGKRPASVPVAGSVRGDDAGSSERLPKSRPRPTQPSPTRSKDGHRERRPSSALSNDSDDQGAGSTSAHKRELVSLRRLREEAEKPLVNYYFSSSSSKMSRDERKLQGIMGTIERMEKRKPKEKERRQASTEPEADVVSDKAAATNTVDGVDVRGAIKGDDDDAVRIEGSRHRHRHLVSGPPSSSLSPKRRRGRPPKKRVIDDDDDDKESSPLPPTLAAPAPVRHAAKRPRRDTNATADNVPTVITIDGTSTPRHVPISPTLDEPVKVAMPTVEIKTEPMFIASPVPVLGAAATGGGGSKHASRHGLPGTTAIHRDKQSKHHRVSEGGRTIVESAVPPRAEAMTPSSIAAQAIRYLPLYTIQLHDDAPASKPNYFVVDLQVRLLLGMPVDTASTTSSNNRSDANPLFAAYPHLCRRKISEAQKERLWEPLAGMFVSNMQFIHDSTTTPTATTPSNADTEAAPPAMLPRKSAERKSRSATGSSRSLTTVSNVKADNELVSQFTLHEKKKFVGLGLYFVKLDEVVEIIRRDFPQISKQLITITLDLSTIDIAAAAAAPPPLRSLADVIDCDAPAPKCPEWTGPQHMMPLRYALKLHYRDRQAFMEGAGRGGTEGKP</sequence>
<feature type="compositionally biased region" description="Basic and acidic residues" evidence="4">
    <location>
        <begin position="604"/>
        <end position="614"/>
    </location>
</feature>
<feature type="repeat" description="ANK" evidence="3">
    <location>
        <begin position="417"/>
        <end position="449"/>
    </location>
</feature>
<feature type="repeat" description="ANK" evidence="3">
    <location>
        <begin position="351"/>
        <end position="383"/>
    </location>
</feature>
<feature type="region of interest" description="Disordered" evidence="4">
    <location>
        <begin position="733"/>
        <end position="823"/>
    </location>
</feature>
<accession>A0A9W8L9V7</accession>
<feature type="compositionally biased region" description="Basic and acidic residues" evidence="4">
    <location>
        <begin position="74"/>
        <end position="87"/>
    </location>
</feature>
<dbReference type="SMART" id="SM00248">
    <property type="entry name" value="ANK"/>
    <property type="match status" value="6"/>
</dbReference>
<dbReference type="PANTHER" id="PTHR24171">
    <property type="entry name" value="ANKYRIN REPEAT DOMAIN-CONTAINING PROTEIN 39-RELATED"/>
    <property type="match status" value="1"/>
</dbReference>
<dbReference type="OrthoDB" id="194358at2759"/>
<keyword evidence="1" id="KW-0677">Repeat</keyword>
<feature type="compositionally biased region" description="Polar residues" evidence="4">
    <location>
        <begin position="146"/>
        <end position="155"/>
    </location>
</feature>
<feature type="compositionally biased region" description="Basic residues" evidence="4">
    <location>
        <begin position="752"/>
        <end position="762"/>
    </location>
</feature>
<dbReference type="PROSITE" id="PS50088">
    <property type="entry name" value="ANK_REPEAT"/>
    <property type="match status" value="5"/>
</dbReference>
<feature type="region of interest" description="Disordered" evidence="4">
    <location>
        <begin position="658"/>
        <end position="710"/>
    </location>
</feature>
<reference evidence="5" key="1">
    <citation type="submission" date="2022-07" db="EMBL/GenBank/DDBJ databases">
        <title>Phylogenomic reconstructions and comparative analyses of Kickxellomycotina fungi.</title>
        <authorList>
            <person name="Reynolds N.K."/>
            <person name="Stajich J.E."/>
            <person name="Barry K."/>
            <person name="Grigoriev I.V."/>
            <person name="Crous P."/>
            <person name="Smith M.E."/>
        </authorList>
    </citation>
    <scope>NUCLEOTIDE SEQUENCE</scope>
    <source>
        <strain evidence="5">BCRC 34297</strain>
    </source>
</reference>
<dbReference type="GO" id="GO:0004842">
    <property type="term" value="F:ubiquitin-protein transferase activity"/>
    <property type="evidence" value="ECO:0007669"/>
    <property type="project" value="TreeGrafter"/>
</dbReference>
<evidence type="ECO:0000256" key="3">
    <source>
        <dbReference type="PROSITE-ProRule" id="PRU00023"/>
    </source>
</evidence>
<name>A0A9W8L9V7_9FUNG</name>
<dbReference type="InterPro" id="IPR002110">
    <property type="entry name" value="Ankyrin_rpt"/>
</dbReference>
<feature type="region of interest" description="Disordered" evidence="4">
    <location>
        <begin position="206"/>
        <end position="245"/>
    </location>
</feature>
<dbReference type="Pfam" id="PF00023">
    <property type="entry name" value="Ank"/>
    <property type="match status" value="1"/>
</dbReference>
<feature type="compositionally biased region" description="Polar residues" evidence="4">
    <location>
        <begin position="1041"/>
        <end position="1050"/>
    </location>
</feature>
<evidence type="ECO:0008006" key="7">
    <source>
        <dbReference type="Google" id="ProtNLM"/>
    </source>
</evidence>
<keyword evidence="6" id="KW-1185">Reference proteome</keyword>
<feature type="region of interest" description="Disordered" evidence="4">
    <location>
        <begin position="139"/>
        <end position="159"/>
    </location>
</feature>
<evidence type="ECO:0000313" key="6">
    <source>
        <dbReference type="Proteomes" id="UP001140011"/>
    </source>
</evidence>
<evidence type="ECO:0000256" key="2">
    <source>
        <dbReference type="ARBA" id="ARBA00023043"/>
    </source>
</evidence>
<feature type="compositionally biased region" description="Basic residues" evidence="4">
    <location>
        <begin position="229"/>
        <end position="239"/>
    </location>
</feature>
<feature type="repeat" description="ANK" evidence="3">
    <location>
        <begin position="283"/>
        <end position="315"/>
    </location>
</feature>
<feature type="region of interest" description="Disordered" evidence="4">
    <location>
        <begin position="1008"/>
        <end position="1050"/>
    </location>
</feature>
<feature type="region of interest" description="Disordered" evidence="4">
    <location>
        <begin position="857"/>
        <end position="892"/>
    </location>
</feature>
<dbReference type="EMBL" id="JANBUH010000579">
    <property type="protein sequence ID" value="KAJ2750342.1"/>
    <property type="molecule type" value="Genomic_DNA"/>
</dbReference>
<feature type="region of interest" description="Disordered" evidence="4">
    <location>
        <begin position="1"/>
        <end position="105"/>
    </location>
</feature>
<dbReference type="GO" id="GO:0085020">
    <property type="term" value="P:protein K6-linked ubiquitination"/>
    <property type="evidence" value="ECO:0007669"/>
    <property type="project" value="TreeGrafter"/>
</dbReference>